<dbReference type="Proteomes" id="UP000279541">
    <property type="component" value="Chromosome"/>
</dbReference>
<gene>
    <name evidence="1" type="ORF">EG359_02435</name>
</gene>
<protein>
    <submittedName>
        <fullName evidence="1">Uncharacterized protein</fullName>
    </submittedName>
</protein>
<dbReference type="EMBL" id="CP033926">
    <property type="protein sequence ID" value="AZA98531.1"/>
    <property type="molecule type" value="Genomic_DNA"/>
</dbReference>
<evidence type="ECO:0000313" key="2">
    <source>
        <dbReference type="Proteomes" id="UP000279541"/>
    </source>
</evidence>
<organism evidence="1 2">
    <name type="scientific">Chryseobacterium joostei</name>
    <dbReference type="NCBI Taxonomy" id="112234"/>
    <lineage>
        <taxon>Bacteria</taxon>
        <taxon>Pseudomonadati</taxon>
        <taxon>Bacteroidota</taxon>
        <taxon>Flavobacteriia</taxon>
        <taxon>Flavobacteriales</taxon>
        <taxon>Weeksellaceae</taxon>
        <taxon>Chryseobacterium group</taxon>
        <taxon>Chryseobacterium</taxon>
    </lineage>
</organism>
<accession>A0ABM7BHG7</accession>
<proteinExistence type="predicted"/>
<evidence type="ECO:0000313" key="1">
    <source>
        <dbReference type="EMBL" id="AZA98531.1"/>
    </source>
</evidence>
<keyword evidence="2" id="KW-1185">Reference proteome</keyword>
<name>A0ABM7BHG7_9FLAO</name>
<reference evidence="1 2" key="1">
    <citation type="submission" date="2018-11" db="EMBL/GenBank/DDBJ databases">
        <title>Proposal to divide the Flavobacteriaceae and reorganize its genera based on Amino Acid Identity values calculated from whole genome sequences.</title>
        <authorList>
            <person name="Nicholson A.C."/>
            <person name="Gulvik C.A."/>
            <person name="Whitney A.M."/>
            <person name="Humrighouse B.W."/>
            <person name="Bell M."/>
            <person name="Holmes B."/>
            <person name="Steigerwalt A.G."/>
            <person name="Villarma A."/>
            <person name="Sheth M."/>
            <person name="Batra D."/>
            <person name="Pryor J."/>
            <person name="Bernardet J.-F."/>
            <person name="Hugo C."/>
            <person name="Kampfer P."/>
            <person name="Newman J."/>
            <person name="McQuiston J.R."/>
        </authorList>
    </citation>
    <scope>NUCLEOTIDE SEQUENCE [LARGE SCALE GENOMIC DNA]</scope>
    <source>
        <strain evidence="1 2">DSM 16927</strain>
    </source>
</reference>
<sequence>MNNMKTIKNSDKSNRLIEKNNSFSFFGHLIILSYSKRKEGGILCDSIGLQIDQPIKSLEFEGIKKIDFSIQLLTNGRKTRLAWNKRTRILEKVM</sequence>